<dbReference type="Gene3D" id="2.120.10.30">
    <property type="entry name" value="TolB, C-terminal domain"/>
    <property type="match status" value="1"/>
</dbReference>
<protein>
    <recommendedName>
        <fullName evidence="2">Pyrroloquinoline quinone-dependent pyranose dehydrogenase beta-propeller domain-containing protein</fullName>
    </recommendedName>
</protein>
<gene>
    <name evidence="3" type="ORF">JYZ213_LOCUS37702</name>
</gene>
<dbReference type="InterPro" id="IPR054539">
    <property type="entry name" value="Beta-prop_PDH"/>
</dbReference>
<evidence type="ECO:0000313" key="3">
    <source>
        <dbReference type="EMBL" id="CAF1399991.1"/>
    </source>
</evidence>
<sequence>MQFFICFFFIIINSLQQIRTENITFVPKPITITVSELPAPNANESVTKRAQVIPVPADPKLYVPEGFTVKLYFANLTSPRYLIYTPSGDILVSESAANRISCLVDTDNDGNPDERITFADATNGLNRPFGMVFINNFFYVGNQDAVRRYPWVTGSRKIEGTGEVIMTYGSAGHWTRTVVMPPSADKLFVSIGSESNVEVEDLPRASIQQVNFDGTNNKTFASGLRNSIGLAFHPVTNELYVACQERDRIGDNLVPDFFTRVQENEFSGWPYAYLSSTLIDPRRRFENGTSERPDLVSKTRTPDVLFQAHSAVLDMRFYTNTQFPDRYRNGAFAALHGSWNKNEGTGYKIVFIPFNKDTNRPLGSYEDFIYGFLTDPSGPLTYGRPVGLLVLKDGSLLFSDDGNHRLYQVQYNSGSSQIYFISMTLIFICAIFSRPLGSYEDFIYGFLTDPSGPLTYGRPVGLLVLKDGSLLFSDDGNHRLYQVQYNSGSSQIYFISMTLIFICAIFSI</sequence>
<dbReference type="InterPro" id="IPR011041">
    <property type="entry name" value="Quinoprot_gluc/sorb_DH_b-prop"/>
</dbReference>
<accession>A0A815L015</accession>
<feature type="signal peptide" evidence="1">
    <location>
        <begin position="1"/>
        <end position="20"/>
    </location>
</feature>
<keyword evidence="1" id="KW-0732">Signal</keyword>
<comment type="caution">
    <text evidence="3">The sequence shown here is derived from an EMBL/GenBank/DDBJ whole genome shotgun (WGS) entry which is preliminary data.</text>
</comment>
<name>A0A815L015_9BILA</name>
<feature type="chain" id="PRO_5032595829" description="Pyrroloquinoline quinone-dependent pyranose dehydrogenase beta-propeller domain-containing protein" evidence="1">
    <location>
        <begin position="21"/>
        <end position="508"/>
    </location>
</feature>
<dbReference type="PANTHER" id="PTHR19328">
    <property type="entry name" value="HEDGEHOG-INTERACTING PROTEIN"/>
    <property type="match status" value="1"/>
</dbReference>
<organism evidence="3 4">
    <name type="scientific">Adineta steineri</name>
    <dbReference type="NCBI Taxonomy" id="433720"/>
    <lineage>
        <taxon>Eukaryota</taxon>
        <taxon>Metazoa</taxon>
        <taxon>Spiralia</taxon>
        <taxon>Gnathifera</taxon>
        <taxon>Rotifera</taxon>
        <taxon>Eurotatoria</taxon>
        <taxon>Bdelloidea</taxon>
        <taxon>Adinetida</taxon>
        <taxon>Adinetidae</taxon>
        <taxon>Adineta</taxon>
    </lineage>
</organism>
<feature type="domain" description="Pyrroloquinoline quinone-dependent pyranose dehydrogenase beta-propeller" evidence="2">
    <location>
        <begin position="298"/>
        <end position="410"/>
    </location>
</feature>
<feature type="domain" description="Pyrroloquinoline quinone-dependent pyranose dehydrogenase beta-propeller" evidence="2">
    <location>
        <begin position="63"/>
        <end position="249"/>
    </location>
</feature>
<dbReference type="Pfam" id="PF22807">
    <property type="entry name" value="TrAA12"/>
    <property type="match status" value="2"/>
</dbReference>
<evidence type="ECO:0000256" key="1">
    <source>
        <dbReference type="SAM" id="SignalP"/>
    </source>
</evidence>
<dbReference type="InterPro" id="IPR011042">
    <property type="entry name" value="6-blade_b-propeller_TolB-like"/>
</dbReference>
<evidence type="ECO:0000259" key="2">
    <source>
        <dbReference type="Pfam" id="PF22807"/>
    </source>
</evidence>
<dbReference type="AlphaFoldDB" id="A0A815L015"/>
<dbReference type="SUPFAM" id="SSF50952">
    <property type="entry name" value="Soluble quinoprotein glucose dehydrogenase"/>
    <property type="match status" value="1"/>
</dbReference>
<proteinExistence type="predicted"/>
<evidence type="ECO:0000313" key="4">
    <source>
        <dbReference type="Proteomes" id="UP000663845"/>
    </source>
</evidence>
<dbReference type="PANTHER" id="PTHR19328:SF55">
    <property type="entry name" value="BLR6566 PROTEIN"/>
    <property type="match status" value="1"/>
</dbReference>
<dbReference type="EMBL" id="CAJNOG010001031">
    <property type="protein sequence ID" value="CAF1399991.1"/>
    <property type="molecule type" value="Genomic_DNA"/>
</dbReference>
<dbReference type="Proteomes" id="UP000663845">
    <property type="component" value="Unassembled WGS sequence"/>
</dbReference>
<reference evidence="3" key="1">
    <citation type="submission" date="2021-02" db="EMBL/GenBank/DDBJ databases">
        <authorList>
            <person name="Nowell W R."/>
        </authorList>
    </citation>
    <scope>NUCLEOTIDE SEQUENCE</scope>
</reference>